<keyword evidence="3" id="KW-1185">Reference proteome</keyword>
<name>A0AAV4M9Q5_9ARAC</name>
<accession>A0AAV4M9Q5</accession>
<feature type="region of interest" description="Disordered" evidence="1">
    <location>
        <begin position="1"/>
        <end position="20"/>
    </location>
</feature>
<feature type="region of interest" description="Disordered" evidence="1">
    <location>
        <begin position="32"/>
        <end position="52"/>
    </location>
</feature>
<evidence type="ECO:0000313" key="2">
    <source>
        <dbReference type="EMBL" id="GIX68628.1"/>
    </source>
</evidence>
<gene>
    <name evidence="2" type="ORF">CDAR_47531</name>
</gene>
<feature type="compositionally biased region" description="Basic residues" evidence="1">
    <location>
        <begin position="42"/>
        <end position="51"/>
    </location>
</feature>
<sequence length="121" mass="13877">MLLQRTSHVRGAKRNRPHAPTVIPRVQEVRPGVSSAIQTRSGRNRTSKGMRKYTSPQKMILQRIGHVRGRGGLRGTALTHRPSFFGFKRFDPAHPQQLRHVPKEIEPRKECESIQGRKKEL</sequence>
<protein>
    <submittedName>
        <fullName evidence="2">Uncharacterized protein</fullName>
    </submittedName>
</protein>
<feature type="compositionally biased region" description="Basic and acidic residues" evidence="1">
    <location>
        <begin position="101"/>
        <end position="121"/>
    </location>
</feature>
<reference evidence="2 3" key="1">
    <citation type="submission" date="2021-06" db="EMBL/GenBank/DDBJ databases">
        <title>Caerostris darwini draft genome.</title>
        <authorList>
            <person name="Kono N."/>
            <person name="Arakawa K."/>
        </authorList>
    </citation>
    <scope>NUCLEOTIDE SEQUENCE [LARGE SCALE GENOMIC DNA]</scope>
</reference>
<comment type="caution">
    <text evidence="2">The sequence shown here is derived from an EMBL/GenBank/DDBJ whole genome shotgun (WGS) entry which is preliminary data.</text>
</comment>
<dbReference type="EMBL" id="BPLQ01000191">
    <property type="protein sequence ID" value="GIX68628.1"/>
    <property type="molecule type" value="Genomic_DNA"/>
</dbReference>
<dbReference type="Proteomes" id="UP001054837">
    <property type="component" value="Unassembled WGS sequence"/>
</dbReference>
<feature type="compositionally biased region" description="Basic residues" evidence="1">
    <location>
        <begin position="7"/>
        <end position="17"/>
    </location>
</feature>
<dbReference type="AlphaFoldDB" id="A0AAV4M9Q5"/>
<organism evidence="2 3">
    <name type="scientific">Caerostris darwini</name>
    <dbReference type="NCBI Taxonomy" id="1538125"/>
    <lineage>
        <taxon>Eukaryota</taxon>
        <taxon>Metazoa</taxon>
        <taxon>Ecdysozoa</taxon>
        <taxon>Arthropoda</taxon>
        <taxon>Chelicerata</taxon>
        <taxon>Arachnida</taxon>
        <taxon>Araneae</taxon>
        <taxon>Araneomorphae</taxon>
        <taxon>Entelegynae</taxon>
        <taxon>Araneoidea</taxon>
        <taxon>Araneidae</taxon>
        <taxon>Caerostris</taxon>
    </lineage>
</organism>
<proteinExistence type="predicted"/>
<evidence type="ECO:0000256" key="1">
    <source>
        <dbReference type="SAM" id="MobiDB-lite"/>
    </source>
</evidence>
<feature type="region of interest" description="Disordered" evidence="1">
    <location>
        <begin position="98"/>
        <end position="121"/>
    </location>
</feature>
<evidence type="ECO:0000313" key="3">
    <source>
        <dbReference type="Proteomes" id="UP001054837"/>
    </source>
</evidence>